<name>A0AAD1MT65_9MYCO</name>
<dbReference type="AlphaFoldDB" id="A0AAD1MT65"/>
<protein>
    <submittedName>
        <fullName evidence="1">Uncharacterized protein</fullName>
    </submittedName>
</protein>
<proteinExistence type="predicted"/>
<organism evidence="1 2">
    <name type="scientific">Mycolicibacterium litorale</name>
    <dbReference type="NCBI Taxonomy" id="758802"/>
    <lineage>
        <taxon>Bacteria</taxon>
        <taxon>Bacillati</taxon>
        <taxon>Actinomycetota</taxon>
        <taxon>Actinomycetes</taxon>
        <taxon>Mycobacteriales</taxon>
        <taxon>Mycobacteriaceae</taxon>
        <taxon>Mycolicibacterium</taxon>
    </lineage>
</organism>
<evidence type="ECO:0000313" key="2">
    <source>
        <dbReference type="Proteomes" id="UP000466607"/>
    </source>
</evidence>
<sequence length="140" mass="14370">MLQVVGVQAAGGAAAGHHTGAVAMFEGAAQPPTDRPGATAVADDLAVAFEPCFAGGIAEQVAAVGVGQDRAEMQGGDAVFDVDMDDDGGVLAVGAARHVSVPAGFDQTHEPVDRGRKRWRLFRRVFGVGAFPLGDQRITM</sequence>
<gene>
    <name evidence="1" type="ORF">MLIT_20020</name>
</gene>
<evidence type="ECO:0000313" key="1">
    <source>
        <dbReference type="EMBL" id="BBY16410.1"/>
    </source>
</evidence>
<accession>A0AAD1MT65</accession>
<dbReference type="EMBL" id="AP022586">
    <property type="protein sequence ID" value="BBY16410.1"/>
    <property type="molecule type" value="Genomic_DNA"/>
</dbReference>
<reference evidence="1 2" key="1">
    <citation type="journal article" date="2019" name="Emerg. Microbes Infect.">
        <title>Comprehensive subspecies identification of 175 nontuberculous mycobacteria species based on 7547 genomic profiles.</title>
        <authorList>
            <person name="Matsumoto Y."/>
            <person name="Kinjo T."/>
            <person name="Motooka D."/>
            <person name="Nabeya D."/>
            <person name="Jung N."/>
            <person name="Uechi K."/>
            <person name="Horii T."/>
            <person name="Iida T."/>
            <person name="Fujita J."/>
            <person name="Nakamura S."/>
        </authorList>
    </citation>
    <scope>NUCLEOTIDE SEQUENCE [LARGE SCALE GENOMIC DNA]</scope>
    <source>
        <strain evidence="1 2">JCM 17423</strain>
    </source>
</reference>
<keyword evidence="2" id="KW-1185">Reference proteome</keyword>
<dbReference type="Proteomes" id="UP000466607">
    <property type="component" value="Chromosome"/>
</dbReference>